<evidence type="ECO:0000256" key="1">
    <source>
        <dbReference type="ARBA" id="ARBA00000900"/>
    </source>
</evidence>
<gene>
    <name evidence="14" type="primary">Vigan.07G131200</name>
    <name evidence="14" type="ORF">VIGAN_07131200</name>
</gene>
<feature type="transmembrane region" description="Helical" evidence="10">
    <location>
        <begin position="750"/>
        <end position="769"/>
    </location>
</feature>
<evidence type="ECO:0000256" key="2">
    <source>
        <dbReference type="ARBA" id="ARBA00004127"/>
    </source>
</evidence>
<dbReference type="Pfam" id="PF25333">
    <property type="entry name" value="DUF2921_N"/>
    <property type="match status" value="3"/>
</dbReference>
<proteinExistence type="predicted"/>
<evidence type="ECO:0000256" key="8">
    <source>
        <dbReference type="ARBA" id="ARBA00022989"/>
    </source>
</evidence>
<evidence type="ECO:0000256" key="9">
    <source>
        <dbReference type="ARBA" id="ARBA00023136"/>
    </source>
</evidence>
<evidence type="ECO:0000256" key="5">
    <source>
        <dbReference type="ARBA" id="ARBA00022679"/>
    </source>
</evidence>
<dbReference type="Pfam" id="PF11145">
    <property type="entry name" value="DUF2921"/>
    <property type="match status" value="1"/>
</dbReference>
<dbReference type="PANTHER" id="PTHR33389:SF23">
    <property type="entry name" value="DUF2921 FAMILY PROTEIN"/>
    <property type="match status" value="1"/>
</dbReference>
<dbReference type="EMBL" id="AP015040">
    <property type="protein sequence ID" value="BAT92561.1"/>
    <property type="molecule type" value="Genomic_DNA"/>
</dbReference>
<keyword evidence="11" id="KW-0732">Signal</keyword>
<name>A0A0S3SIB8_PHAAN</name>
<keyword evidence="7" id="KW-0833">Ubl conjugation pathway</keyword>
<feature type="transmembrane region" description="Helical" evidence="10">
    <location>
        <begin position="711"/>
        <end position="729"/>
    </location>
</feature>
<dbReference type="GO" id="GO:0012505">
    <property type="term" value="C:endomembrane system"/>
    <property type="evidence" value="ECO:0007669"/>
    <property type="project" value="UniProtKB-SubCell"/>
</dbReference>
<evidence type="ECO:0000256" key="6">
    <source>
        <dbReference type="ARBA" id="ARBA00022692"/>
    </source>
</evidence>
<dbReference type="AlphaFoldDB" id="A0A0S3SIB8"/>
<feature type="domain" description="DUF2921" evidence="13">
    <location>
        <begin position="420"/>
        <end position="612"/>
    </location>
</feature>
<feature type="chain" id="PRO_5006618329" description="RING-type E3 ubiquitin transferase" evidence="11">
    <location>
        <begin position="25"/>
        <end position="924"/>
    </location>
</feature>
<feature type="domain" description="SWEET-like" evidence="12">
    <location>
        <begin position="625"/>
        <end position="902"/>
    </location>
</feature>
<keyword evidence="5" id="KW-0808">Transferase</keyword>
<keyword evidence="15" id="KW-1185">Reference proteome</keyword>
<dbReference type="PANTHER" id="PTHR33389">
    <property type="entry name" value="FAMILY PROTEIN, PUTATIVE (DUF2921)-RELATED"/>
    <property type="match status" value="1"/>
</dbReference>
<evidence type="ECO:0000256" key="3">
    <source>
        <dbReference type="ARBA" id="ARBA00004906"/>
    </source>
</evidence>
<evidence type="ECO:0000313" key="14">
    <source>
        <dbReference type="EMBL" id="BAT92561.1"/>
    </source>
</evidence>
<reference evidence="14 15" key="1">
    <citation type="journal article" date="2015" name="Sci. Rep.">
        <title>The power of single molecule real-time sequencing technology in the de novo assembly of a eukaryotic genome.</title>
        <authorList>
            <person name="Sakai H."/>
            <person name="Naito K."/>
            <person name="Ogiso-Tanaka E."/>
            <person name="Takahashi Y."/>
            <person name="Iseki K."/>
            <person name="Muto C."/>
            <person name="Satou K."/>
            <person name="Teruya K."/>
            <person name="Shiroma A."/>
            <person name="Shimoji M."/>
            <person name="Hirano T."/>
            <person name="Itoh T."/>
            <person name="Kaga A."/>
            <person name="Tomooka N."/>
        </authorList>
    </citation>
    <scope>NUCLEOTIDE SEQUENCE [LARGE SCALE GENOMIC DNA]</scope>
    <source>
        <strain evidence="15">cv. Shumari</strain>
    </source>
</reference>
<keyword evidence="6 10" id="KW-0812">Transmembrane</keyword>
<sequence length="924" mass="104428">MFMDSLLTILFCAFTFFSFNLVSSFASQPSYEEHCASTVADSTPTTKLTHNPFPLADHHNGFYKGGDTIIDVGASWNRFSFRLSKRSTRETQTPNLFKLQGTLSFRSANTFSDGSYYMGQRGYRKGYVSFKLEGFWHEPSGKVCMVGISSGYSRKGDSLNVNAVFKLNDVFNVSNITTLVTGSLENLSSEKGDDSYFEPISVLMLPNEKYNYTLDSAEVVNEFSDGSDADQGLALNLDSLSFCKYPISSELRTLQLEYSRECHASKNCSISGSSDKLPSLMSLTTTGCSLTTKKHRLRVLVEFQDISYYVINQSFDPKTMLVGEGWWDKKNNSLCVVACHIMGKSSSLVGTHVGDCSVRLRLRFPSIWSIRNTSSIVGQIWSNKSGSDSGYFKMVTFRNGEDRGVGVPGLKYEFSRLETVNKSCPRPTHKPNEKTKRYPEAYSYSMRFDMSVKESMKRVGWGYSEPIAVDDEISEFSQYRSSGFISFSDEVPDETIDINNGSLFNMSYGISLSGLYPSKSVDKNSVFNLSSERVKIIAEGVYDAGAGTLCMVGCREFNPISKNETPVAHSADCDILLKIQFPPLDSSDRSYIKGSIESRRKESDTLYFKRLDISAVPNYRETARRKIWRMDMEVVMALISKTLAYVFVGLQLYKVKREPNVFPFISLIMMSILTLGHMVPLVLNFEALLTPNPNNRRWIFGNNPWLEVNEISVRLVTMVAFLLQFRLLYLTWSARKSGESKNSQWIAERNTGIVTLLLYAAGLLVAFMLKLKKNGDKDSVYIPMYNQPSSWENIKSYGGLVLDGFLLPQIILNLFLNTRVNVLSSSFYFGTTFVRLLPHAYDLYRTHTDDHLDNGSYYYADPSEDFYSTAWDIAIPLGGFFFAVIIYLQQRFGAHYILPQRFKRVYQKVPVVTDSEAEVETANK</sequence>
<evidence type="ECO:0000259" key="12">
    <source>
        <dbReference type="Pfam" id="PF11145"/>
    </source>
</evidence>
<evidence type="ECO:0000313" key="15">
    <source>
        <dbReference type="Proteomes" id="UP000291084"/>
    </source>
</evidence>
<comment type="subcellular location">
    <subcellularLocation>
        <location evidence="2">Endomembrane system</location>
        <topology evidence="2">Multi-pass membrane protein</topology>
    </subcellularLocation>
</comment>
<comment type="pathway">
    <text evidence="3">Protein modification; protein ubiquitination.</text>
</comment>
<evidence type="ECO:0000256" key="7">
    <source>
        <dbReference type="ARBA" id="ARBA00022786"/>
    </source>
</evidence>
<dbReference type="EC" id="2.3.2.27" evidence="4"/>
<evidence type="ECO:0000256" key="10">
    <source>
        <dbReference type="SAM" id="Phobius"/>
    </source>
</evidence>
<dbReference type="InterPro" id="IPR057425">
    <property type="entry name" value="DUF2921_N"/>
</dbReference>
<feature type="transmembrane region" description="Helical" evidence="10">
    <location>
        <begin position="660"/>
        <end position="683"/>
    </location>
</feature>
<protein>
    <recommendedName>
        <fullName evidence="4">RING-type E3 ubiquitin transferase</fullName>
        <ecNumber evidence="4">2.3.2.27</ecNumber>
    </recommendedName>
</protein>
<evidence type="ECO:0000256" key="11">
    <source>
        <dbReference type="SAM" id="SignalP"/>
    </source>
</evidence>
<dbReference type="Proteomes" id="UP000291084">
    <property type="component" value="Chromosome 7"/>
</dbReference>
<feature type="domain" description="DUF2921" evidence="13">
    <location>
        <begin position="31"/>
        <end position="201"/>
    </location>
</feature>
<dbReference type="GO" id="GO:0061630">
    <property type="term" value="F:ubiquitin protein ligase activity"/>
    <property type="evidence" value="ECO:0007669"/>
    <property type="project" value="UniProtKB-EC"/>
</dbReference>
<feature type="transmembrane region" description="Helical" evidence="10">
    <location>
        <begin position="866"/>
        <end position="888"/>
    </location>
</feature>
<accession>A0A0S3SIB8</accession>
<keyword evidence="8 10" id="KW-1133">Transmembrane helix</keyword>
<organism evidence="14 15">
    <name type="scientific">Vigna angularis var. angularis</name>
    <dbReference type="NCBI Taxonomy" id="157739"/>
    <lineage>
        <taxon>Eukaryota</taxon>
        <taxon>Viridiplantae</taxon>
        <taxon>Streptophyta</taxon>
        <taxon>Embryophyta</taxon>
        <taxon>Tracheophyta</taxon>
        <taxon>Spermatophyta</taxon>
        <taxon>Magnoliopsida</taxon>
        <taxon>eudicotyledons</taxon>
        <taxon>Gunneridae</taxon>
        <taxon>Pentapetalae</taxon>
        <taxon>rosids</taxon>
        <taxon>fabids</taxon>
        <taxon>Fabales</taxon>
        <taxon>Fabaceae</taxon>
        <taxon>Papilionoideae</taxon>
        <taxon>50 kb inversion clade</taxon>
        <taxon>NPAAA clade</taxon>
        <taxon>indigoferoid/millettioid clade</taxon>
        <taxon>Phaseoleae</taxon>
        <taxon>Vigna</taxon>
    </lineage>
</organism>
<comment type="catalytic activity">
    <reaction evidence="1">
        <text>S-ubiquitinyl-[E2 ubiquitin-conjugating enzyme]-L-cysteine + [acceptor protein]-L-lysine = [E2 ubiquitin-conjugating enzyme]-L-cysteine + N(6)-ubiquitinyl-[acceptor protein]-L-lysine.</text>
        <dbReference type="EC" id="2.3.2.27"/>
    </reaction>
</comment>
<keyword evidence="9 10" id="KW-0472">Membrane</keyword>
<dbReference type="OrthoDB" id="607498at2759"/>
<evidence type="ECO:0000256" key="4">
    <source>
        <dbReference type="ARBA" id="ARBA00012483"/>
    </source>
</evidence>
<dbReference type="InterPro" id="IPR021319">
    <property type="entry name" value="DUF2921"/>
</dbReference>
<feature type="signal peptide" evidence="11">
    <location>
        <begin position="1"/>
        <end position="24"/>
    </location>
</feature>
<evidence type="ECO:0000259" key="13">
    <source>
        <dbReference type="Pfam" id="PF25333"/>
    </source>
</evidence>
<feature type="transmembrane region" description="Helical" evidence="10">
    <location>
        <begin position="634"/>
        <end position="653"/>
    </location>
</feature>
<feature type="domain" description="DUF2921" evidence="13">
    <location>
        <begin position="246"/>
        <end position="395"/>
    </location>
</feature>